<protein>
    <submittedName>
        <fullName evidence="2">Uncharacterized protein</fullName>
    </submittedName>
</protein>
<dbReference type="AlphaFoldDB" id="A0A7Y8C439"/>
<keyword evidence="1" id="KW-0812">Transmembrane</keyword>
<proteinExistence type="predicted"/>
<feature type="transmembrane region" description="Helical" evidence="1">
    <location>
        <begin position="14"/>
        <end position="34"/>
    </location>
</feature>
<gene>
    <name evidence="2" type="ORF">HX882_25515</name>
</gene>
<evidence type="ECO:0000313" key="3">
    <source>
        <dbReference type="Proteomes" id="UP000539985"/>
    </source>
</evidence>
<evidence type="ECO:0000256" key="1">
    <source>
        <dbReference type="SAM" id="Phobius"/>
    </source>
</evidence>
<dbReference type="EMBL" id="JACAQB010000022">
    <property type="protein sequence ID" value="NWB99255.1"/>
    <property type="molecule type" value="Genomic_DNA"/>
</dbReference>
<comment type="caution">
    <text evidence="2">The sequence shown here is derived from an EMBL/GenBank/DDBJ whole genome shotgun (WGS) entry which is preliminary data.</text>
</comment>
<organism evidence="2 3">
    <name type="scientific">Pseudomonas gingeri</name>
    <dbReference type="NCBI Taxonomy" id="117681"/>
    <lineage>
        <taxon>Bacteria</taxon>
        <taxon>Pseudomonadati</taxon>
        <taxon>Pseudomonadota</taxon>
        <taxon>Gammaproteobacteria</taxon>
        <taxon>Pseudomonadales</taxon>
        <taxon>Pseudomonadaceae</taxon>
        <taxon>Pseudomonas</taxon>
    </lineage>
</organism>
<accession>A0A7Y8C439</accession>
<dbReference type="Proteomes" id="UP000539985">
    <property type="component" value="Unassembled WGS sequence"/>
</dbReference>
<name>A0A7Y8C439_9PSED</name>
<sequence>MLVVFGLIHDKESWMRVIGGLKFILMVIGFIVVLKYSFMALVPFGGGSDDDQSIKIYPSPNGRYNAVHVWHAGGGALAPFCVDSILVFDSLLDIGEAVKKADYEIYSSECDVFSDQEASPKIHWASNQSLQVDFAIGATRMYSRKVSLRAFDASGAIQIRFLAYR</sequence>
<keyword evidence="1" id="KW-1133">Transmembrane helix</keyword>
<keyword evidence="1" id="KW-0472">Membrane</keyword>
<evidence type="ECO:0000313" key="2">
    <source>
        <dbReference type="EMBL" id="NWB99255.1"/>
    </source>
</evidence>
<reference evidence="2 3" key="1">
    <citation type="submission" date="2020-04" db="EMBL/GenBank/DDBJ databases">
        <title>Molecular characterization of pseudomonads from Agaricus bisporus reveal novel blotch 2 pathogens in Western Europe.</title>
        <authorList>
            <person name="Taparia T."/>
            <person name="Krijger M."/>
            <person name="Haynes E."/>
            <person name="Elpinstone J.G."/>
            <person name="Noble R."/>
            <person name="Van Der Wolf J."/>
        </authorList>
    </citation>
    <scope>NUCLEOTIDE SEQUENCE [LARGE SCALE GENOMIC DNA]</scope>
    <source>
        <strain evidence="2 3">H7001</strain>
    </source>
</reference>
<dbReference type="RefSeq" id="WP_177104946.1">
    <property type="nucleotide sequence ID" value="NZ_JACAQB010000022.1"/>
</dbReference>